<comment type="caution">
    <text evidence="1">The sequence shown here is derived from an EMBL/GenBank/DDBJ whole genome shotgun (WGS) entry which is preliminary data.</text>
</comment>
<evidence type="ECO:0000313" key="1">
    <source>
        <dbReference type="EMBL" id="GHB52391.1"/>
    </source>
</evidence>
<reference evidence="1" key="2">
    <citation type="submission" date="2020-09" db="EMBL/GenBank/DDBJ databases">
        <authorList>
            <person name="Sun Q."/>
            <person name="Kim S."/>
        </authorList>
    </citation>
    <scope>NUCLEOTIDE SEQUENCE</scope>
    <source>
        <strain evidence="1">KCTC 23224</strain>
    </source>
</reference>
<dbReference type="AlphaFoldDB" id="A0A8J3G725"/>
<reference evidence="1" key="1">
    <citation type="journal article" date="2014" name="Int. J. Syst. Evol. Microbiol.">
        <title>Complete genome sequence of Corynebacterium casei LMG S-19264T (=DSM 44701T), isolated from a smear-ripened cheese.</title>
        <authorList>
            <consortium name="US DOE Joint Genome Institute (JGI-PGF)"/>
            <person name="Walter F."/>
            <person name="Albersmeier A."/>
            <person name="Kalinowski J."/>
            <person name="Ruckert C."/>
        </authorList>
    </citation>
    <scope>NUCLEOTIDE SEQUENCE</scope>
    <source>
        <strain evidence="1">KCTC 23224</strain>
    </source>
</reference>
<evidence type="ECO:0000313" key="2">
    <source>
        <dbReference type="Proteomes" id="UP000642809"/>
    </source>
</evidence>
<evidence type="ECO:0008006" key="3">
    <source>
        <dbReference type="Google" id="ProtNLM"/>
    </source>
</evidence>
<sequence>MDVPTIKEELFQLIEESDERLLNMLYALAKEYIREDFTLEGKPMTEEELGARVFAAKKSLQSGRFTSQEALEKEVKKW</sequence>
<name>A0A8J3G725_9BACT</name>
<gene>
    <name evidence="1" type="ORF">GCM10008106_36340</name>
</gene>
<keyword evidence="2" id="KW-1185">Reference proteome</keyword>
<organism evidence="1 2">
    <name type="scientific">Mongoliitalea lutea</name>
    <dbReference type="NCBI Taxonomy" id="849756"/>
    <lineage>
        <taxon>Bacteria</taxon>
        <taxon>Pseudomonadati</taxon>
        <taxon>Bacteroidota</taxon>
        <taxon>Cytophagia</taxon>
        <taxon>Cytophagales</taxon>
        <taxon>Cyclobacteriaceae</taxon>
        <taxon>Mongoliitalea</taxon>
    </lineage>
</organism>
<dbReference type="Proteomes" id="UP000642809">
    <property type="component" value="Unassembled WGS sequence"/>
</dbReference>
<accession>A0A8J3G725</accession>
<protein>
    <recommendedName>
        <fullName evidence="3">Addiction module component</fullName>
    </recommendedName>
</protein>
<dbReference type="EMBL" id="BMYF01000030">
    <property type="protein sequence ID" value="GHB52391.1"/>
    <property type="molecule type" value="Genomic_DNA"/>
</dbReference>
<proteinExistence type="predicted"/>
<dbReference type="RefSeq" id="WP_189586341.1">
    <property type="nucleotide sequence ID" value="NZ_BMYF01000030.1"/>
</dbReference>